<evidence type="ECO:0000256" key="2">
    <source>
        <dbReference type="PIRSR" id="PIRSR640198-2"/>
    </source>
</evidence>
<feature type="coiled-coil region" evidence="4">
    <location>
        <begin position="208"/>
        <end position="246"/>
    </location>
</feature>
<evidence type="ECO:0000313" key="7">
    <source>
        <dbReference type="Proteomes" id="UP000471300"/>
    </source>
</evidence>
<gene>
    <name evidence="6" type="ORF">FYL06_08520</name>
</gene>
<dbReference type="AlphaFoldDB" id="A0ABD6JDB1"/>
<dbReference type="Pfam" id="PF02661">
    <property type="entry name" value="Fic"/>
    <property type="match status" value="1"/>
</dbReference>
<dbReference type="SUPFAM" id="SSF140931">
    <property type="entry name" value="Fic-like"/>
    <property type="match status" value="1"/>
</dbReference>
<accession>A0ABD6JDB1</accession>
<feature type="domain" description="Fido" evidence="5">
    <location>
        <begin position="77"/>
        <end position="217"/>
    </location>
</feature>
<dbReference type="PROSITE" id="PS51459">
    <property type="entry name" value="FIDO"/>
    <property type="match status" value="1"/>
</dbReference>
<feature type="site" description="Important for autoinhibition of adenylyltransferase activity" evidence="3">
    <location>
        <position position="25"/>
    </location>
</feature>
<organism evidence="6 7">
    <name type="scientific">Ligilactobacillus salivarius</name>
    <dbReference type="NCBI Taxonomy" id="1624"/>
    <lineage>
        <taxon>Bacteria</taxon>
        <taxon>Bacillati</taxon>
        <taxon>Bacillota</taxon>
        <taxon>Bacilli</taxon>
        <taxon>Lactobacillales</taxon>
        <taxon>Lactobacillaceae</taxon>
        <taxon>Ligilactobacillus</taxon>
    </lineage>
</organism>
<dbReference type="PANTHER" id="PTHR13504">
    <property type="entry name" value="FIDO DOMAIN-CONTAINING PROTEIN DDB_G0283145"/>
    <property type="match status" value="1"/>
</dbReference>
<name>A0ABD6JDB1_9LACO</name>
<comment type="caution">
    <text evidence="6">The sequence shown here is derived from an EMBL/GenBank/DDBJ whole genome shotgun (WGS) entry which is preliminary data.</text>
</comment>
<keyword evidence="2" id="KW-0547">Nucleotide-binding</keyword>
<protein>
    <submittedName>
        <fullName evidence="6">Fic family protein</fullName>
    </submittedName>
</protein>
<dbReference type="PANTHER" id="PTHR13504:SF38">
    <property type="entry name" value="FIDO DOMAIN-CONTAINING PROTEIN"/>
    <property type="match status" value="1"/>
</dbReference>
<dbReference type="EMBL" id="VSTU01000018">
    <property type="protein sequence ID" value="MYZ66984.1"/>
    <property type="molecule type" value="Genomic_DNA"/>
</dbReference>
<evidence type="ECO:0000313" key="6">
    <source>
        <dbReference type="EMBL" id="MYZ66984.1"/>
    </source>
</evidence>
<dbReference type="InterPro" id="IPR036597">
    <property type="entry name" value="Fido-like_dom_sf"/>
</dbReference>
<evidence type="ECO:0000259" key="5">
    <source>
        <dbReference type="PROSITE" id="PS51459"/>
    </source>
</evidence>
<dbReference type="InterPro" id="IPR040198">
    <property type="entry name" value="Fido_containing"/>
</dbReference>
<feature type="active site" evidence="1">
    <location>
        <position position="159"/>
    </location>
</feature>
<proteinExistence type="predicted"/>
<dbReference type="RefSeq" id="WP_161017673.1">
    <property type="nucleotide sequence ID" value="NZ_JBCFAB010000005.1"/>
</dbReference>
<keyword evidence="2" id="KW-0067">ATP-binding</keyword>
<dbReference type="Gene3D" id="1.10.3290.10">
    <property type="entry name" value="Fido-like domain"/>
    <property type="match status" value="1"/>
</dbReference>
<keyword evidence="4" id="KW-0175">Coiled coil</keyword>
<dbReference type="InterPro" id="IPR003812">
    <property type="entry name" value="Fido"/>
</dbReference>
<evidence type="ECO:0000256" key="1">
    <source>
        <dbReference type="PIRSR" id="PIRSR640198-1"/>
    </source>
</evidence>
<sequence>MSLNYSQKYLEDVLVRFTYHSTGIEGNSMTLGEVRSILLDGMIQTTAQRRLQEIYEVDNHRAAFHRLLIEADKQTPINESLILDFHKDLTQNVVYNAGHFKESTNYIGGADFQTASPEQVPFLIRQWCDNLNYQLENSKNERKYLRALLSSHVQFEQYHPFSDGNGRTGRLLINFELAKRNMPFLVIAREDRPEYVNFLADNDIDKFVDYAENKLKEEKKRRDSFNLEAQKQAEFEKQQFEMLKKKKKER</sequence>
<feature type="binding site" evidence="2">
    <location>
        <begin position="163"/>
        <end position="170"/>
    </location>
    <ligand>
        <name>ATP</name>
        <dbReference type="ChEBI" id="CHEBI:30616"/>
    </ligand>
</feature>
<evidence type="ECO:0000256" key="3">
    <source>
        <dbReference type="PIRSR" id="PIRSR640198-3"/>
    </source>
</evidence>
<dbReference type="Proteomes" id="UP000471300">
    <property type="component" value="Unassembled WGS sequence"/>
</dbReference>
<evidence type="ECO:0000256" key="4">
    <source>
        <dbReference type="SAM" id="Coils"/>
    </source>
</evidence>
<reference evidence="6 7" key="1">
    <citation type="journal article" date="2020" name="Food Funct.">
        <title>Screening of Lactobacillus salivarius strains from the feces of Chinese populations and the evaluation of their effects against intestinal inflammation in mice.</title>
        <authorList>
            <person name="Zhai Q."/>
            <person name="Shen X."/>
            <person name="Cen S."/>
            <person name="Zhang C."/>
            <person name="Tian F."/>
            <person name="Zhao J."/>
            <person name="Zhang H."/>
            <person name="Xue Y."/>
            <person name="Chen W."/>
        </authorList>
    </citation>
    <scope>NUCLEOTIDE SEQUENCE [LARGE SCALE GENOMIC DNA]</scope>
    <source>
        <strain evidence="6 7">FZJTZ28M4.scaf</strain>
    </source>
</reference>